<dbReference type="Gene3D" id="3.30.70.1820">
    <property type="entry name" value="L1 transposable element, RRM domain"/>
    <property type="match status" value="1"/>
</dbReference>
<evidence type="ECO:0000256" key="1">
    <source>
        <dbReference type="SAM" id="Coils"/>
    </source>
</evidence>
<reference evidence="2" key="1">
    <citation type="submission" date="2021-05" db="EMBL/GenBank/DDBJ databases">
        <authorList>
            <person name="Alioto T."/>
            <person name="Alioto T."/>
            <person name="Gomez Garrido J."/>
        </authorList>
    </citation>
    <scope>NUCLEOTIDE SEQUENCE</scope>
</reference>
<dbReference type="EMBL" id="HBUF01551439">
    <property type="protein sequence ID" value="CAG6759016.1"/>
    <property type="molecule type" value="Transcribed_RNA"/>
</dbReference>
<feature type="coiled-coil region" evidence="1">
    <location>
        <begin position="16"/>
        <end position="54"/>
    </location>
</feature>
<name>A0A8D8MCC6_9HEMI</name>
<sequence>MEELDTVDELDTMVKLDKIINQLAQVTAAKSRLENSLTRKIEGLEKTCKKLVTKVNMLQHVTEKQNANLKFCDFQVRRKNILLYGLREPEGETPSTLRDMIFELIERHLGLKMLRFEFDAIYRLGVKKSAYHKRPVIIKLINERKKRAIMRRGHLLRKYDLQLKDDYSREIIEKRRLLHPICERLRAENRGHVVLHQDKIYVNGQLYDVGKERMEVDEFKTDTASNNFSNVQDIQIVEEISKTPPSGISSNDIEILNTSTVRVKMEKNAGSNDVQIVNPPTASPKPIEVISL</sequence>
<protein>
    <submittedName>
        <fullName evidence="2">Uncharacterized protein</fullName>
    </submittedName>
</protein>
<organism evidence="2">
    <name type="scientific">Cacopsylla melanoneura</name>
    <dbReference type="NCBI Taxonomy" id="428564"/>
    <lineage>
        <taxon>Eukaryota</taxon>
        <taxon>Metazoa</taxon>
        <taxon>Ecdysozoa</taxon>
        <taxon>Arthropoda</taxon>
        <taxon>Hexapoda</taxon>
        <taxon>Insecta</taxon>
        <taxon>Pterygota</taxon>
        <taxon>Neoptera</taxon>
        <taxon>Paraneoptera</taxon>
        <taxon>Hemiptera</taxon>
        <taxon>Sternorrhyncha</taxon>
        <taxon>Psylloidea</taxon>
        <taxon>Psyllidae</taxon>
        <taxon>Psyllinae</taxon>
        <taxon>Cacopsylla</taxon>
    </lineage>
</organism>
<dbReference type="EMBL" id="HBUF01050423">
    <property type="protein sequence ID" value="CAG6621542.1"/>
    <property type="molecule type" value="Transcribed_RNA"/>
</dbReference>
<evidence type="ECO:0000313" key="2">
    <source>
        <dbReference type="EMBL" id="CAG6621542.1"/>
    </source>
</evidence>
<dbReference type="AlphaFoldDB" id="A0A8D8MCC6"/>
<keyword evidence="1" id="KW-0175">Coiled coil</keyword>
<proteinExistence type="predicted"/>
<accession>A0A8D8MCC6</accession>